<keyword evidence="2" id="KW-1185">Reference proteome</keyword>
<evidence type="ECO:0000313" key="1">
    <source>
        <dbReference type="EMBL" id="TRZ25620.1"/>
    </source>
</evidence>
<evidence type="ECO:0000313" key="2">
    <source>
        <dbReference type="Proteomes" id="UP000796761"/>
    </source>
</evidence>
<protein>
    <submittedName>
        <fullName evidence="1">Uncharacterized protein</fullName>
    </submittedName>
</protein>
<proteinExistence type="predicted"/>
<sequence length="151" mass="16855">MKVVGPITQLRYIYTSASSTGNKLEELEATVKQENYDKLSPQKHVGMTCTTGVLQWVATNSSEETGKEGEAAQVIVVPGMTEMLTRVVGWIVCGLDGCRGCCSIQSLYLTDSNRARRKELRASEDFDQQDFDIERAVEWKYPQNCSLYASD</sequence>
<dbReference type="Proteomes" id="UP000796761">
    <property type="component" value="Unassembled WGS sequence"/>
</dbReference>
<comment type="caution">
    <text evidence="1">The sequence shown here is derived from an EMBL/GenBank/DDBJ whole genome shotgun (WGS) entry which is preliminary data.</text>
</comment>
<dbReference type="OrthoDB" id="9393271at2759"/>
<name>A0A8K1GUG6_9PASS</name>
<dbReference type="AlphaFoldDB" id="A0A8K1GUG6"/>
<reference evidence="1" key="1">
    <citation type="submission" date="2019-04" db="EMBL/GenBank/DDBJ databases">
        <title>Genome assembly of Zosterops borbonicus 15179.</title>
        <authorList>
            <person name="Leroy T."/>
            <person name="Anselmetti Y."/>
            <person name="Tilak M.-K."/>
            <person name="Nabholz B."/>
        </authorList>
    </citation>
    <scope>NUCLEOTIDE SEQUENCE</scope>
    <source>
        <strain evidence="1">HGM_15179</strain>
        <tissue evidence="1">Muscle</tissue>
    </source>
</reference>
<gene>
    <name evidence="1" type="ORF">HGM15179_001431</name>
</gene>
<organism evidence="1 2">
    <name type="scientific">Zosterops borbonicus</name>
    <dbReference type="NCBI Taxonomy" id="364589"/>
    <lineage>
        <taxon>Eukaryota</taxon>
        <taxon>Metazoa</taxon>
        <taxon>Chordata</taxon>
        <taxon>Craniata</taxon>
        <taxon>Vertebrata</taxon>
        <taxon>Euteleostomi</taxon>
        <taxon>Archelosauria</taxon>
        <taxon>Archosauria</taxon>
        <taxon>Dinosauria</taxon>
        <taxon>Saurischia</taxon>
        <taxon>Theropoda</taxon>
        <taxon>Coelurosauria</taxon>
        <taxon>Aves</taxon>
        <taxon>Neognathae</taxon>
        <taxon>Neoaves</taxon>
        <taxon>Telluraves</taxon>
        <taxon>Australaves</taxon>
        <taxon>Passeriformes</taxon>
        <taxon>Sylvioidea</taxon>
        <taxon>Zosteropidae</taxon>
        <taxon>Zosterops</taxon>
    </lineage>
</organism>
<accession>A0A8K1GUG6</accession>
<dbReference type="EMBL" id="SWJQ01000023">
    <property type="protein sequence ID" value="TRZ25620.1"/>
    <property type="molecule type" value="Genomic_DNA"/>
</dbReference>